<dbReference type="InterPro" id="IPR021109">
    <property type="entry name" value="Peptidase_aspartic_dom_sf"/>
</dbReference>
<keyword evidence="13" id="KW-0238">DNA-binding</keyword>
<keyword evidence="5" id="KW-0479">Metal-binding</keyword>
<evidence type="ECO:0000256" key="12">
    <source>
        <dbReference type="ARBA" id="ARBA00022932"/>
    </source>
</evidence>
<sequence>MEKQNIDFGKESLVRLNRAQGETQAAVVKLDREVSSWRPQVEAAVQELREEVGDLRQQLDLVGKMKQASPATSSPRVPLTDEERKAPLLPTPPTSSQAAAAEGGNKLASGRLQAHEHRGRVLGMNATLGPTPVKGAYESPSTSLKNFDQFELGGGEFDGDQFGRQYNHRVPKLDFPKFDGTDPEDWKMRCEHYFDVNNTFPGLWVRIATIYFLDRAASWLRSSKAHVRFPVWENFCIAVSHKFDRDQHETLIRQMDSIKQTGTVWEYYERFDELMNQLLTYDPVLNMRYLTHRFTEGLRQEIRNAVLLQRPKDLENALAVAMLQEEVISETMTVSVPNLKKSDGGNLQIRPNVAFKGALPLPLPPNLGSGSGVLNRSEDRKFLDNTKTGTSNDKISTLKAQRRAQGLCYICAEKWSPIHKCANTIQLHAVQELLTVLQSDLLSDQGISDESDGLDSPGLMSISVQAINGFETVGCMRMLGYVQGKEVLILVDSGSTASFISSKIAQTLQGVVTLEPPVQVKVANGSILTCLTSVPRCEWMTQGWVFYTDLKVLNLGSYDMILGMDWLMAHSPMQVDWVNKLLTVSWRKESITLQGILSETEQCSQLSSQQFLELKDRQAISHLIQLCTLSESSNKEQIPVEIQQVLAEFGQVFEEPSGLPPSRVFDHTIPPMPGATPVNVRPYRYTPAQKDVDRVKQLFAWPQLRTTVMQFVTACSVCQQAKSEHVKYPGMLQPLPVPDHAWQVVSLDFIEGLPKSATFNCILVVVDKFSKYSHFVPLAHPFTAMDVAEAYMQIFTSTLWATLFKLAGTQLRLSSSYHPQTDGQTERVNQCLETFLRCFVHACPSQWSRWLALAEYWYNTSFHSALGTTPFEVLYGHKPRYFGLSANAACQSTELADWLHEREQIQSLIRDHLLRAQARMKFQADQHRSERTFVVSDWVYLKLQPVVQQSVVTRANRKLAFRFYGPFQVLSRVGEVAYKLALPATSLIHPVVHVSQLKKALVPSEVVYSQLPRIQSTAGTSVVPSQVLDRRFIRKGSKMVEQLLVRWSVDDPHVVTWENAQELRH</sequence>
<dbReference type="Pfam" id="PF24626">
    <property type="entry name" value="SH3_Tf2-1"/>
    <property type="match status" value="1"/>
</dbReference>
<dbReference type="AlphaFoldDB" id="Q8LNL7"/>
<proteinExistence type="predicted"/>
<dbReference type="PANTHER" id="PTHR37984:SF15">
    <property type="entry name" value="INTEGRASE CATALYTIC DOMAIN-CONTAINING PROTEIN"/>
    <property type="match status" value="1"/>
</dbReference>
<keyword evidence="8" id="KW-0378">Hydrolase</keyword>
<dbReference type="InterPro" id="IPR012337">
    <property type="entry name" value="RNaseH-like_sf"/>
</dbReference>
<feature type="domain" description="Integrase catalytic" evidence="16">
    <location>
        <begin position="786"/>
        <end position="878"/>
    </location>
</feature>
<dbReference type="PROSITE" id="PS50994">
    <property type="entry name" value="INTEGRASE"/>
    <property type="match status" value="1"/>
</dbReference>
<keyword evidence="1" id="KW-0645">Protease</keyword>
<evidence type="ECO:0000256" key="7">
    <source>
        <dbReference type="ARBA" id="ARBA00022759"/>
    </source>
</evidence>
<keyword evidence="3" id="KW-0548">Nucleotidyltransferase</keyword>
<dbReference type="InterPro" id="IPR050951">
    <property type="entry name" value="Retrovirus_Pol_polyprotein"/>
</dbReference>
<dbReference type="SUPFAM" id="SSF53098">
    <property type="entry name" value="Ribonuclease H-like"/>
    <property type="match status" value="1"/>
</dbReference>
<dbReference type="Proteomes" id="UP000000763">
    <property type="component" value="Chromosome 10"/>
</dbReference>
<feature type="region of interest" description="Disordered" evidence="15">
    <location>
        <begin position="63"/>
        <end position="104"/>
    </location>
</feature>
<organism evidence="17 18">
    <name type="scientific">Oryza sativa subsp. japonica</name>
    <name type="common">Rice</name>
    <dbReference type="NCBI Taxonomy" id="39947"/>
    <lineage>
        <taxon>Eukaryota</taxon>
        <taxon>Viridiplantae</taxon>
        <taxon>Streptophyta</taxon>
        <taxon>Embryophyta</taxon>
        <taxon>Tracheophyta</taxon>
        <taxon>Spermatophyta</taxon>
        <taxon>Magnoliopsida</taxon>
        <taxon>Liliopsida</taxon>
        <taxon>Poales</taxon>
        <taxon>Poaceae</taxon>
        <taxon>BOP clade</taxon>
        <taxon>Oryzoideae</taxon>
        <taxon>Oryzeae</taxon>
        <taxon>Oryzinae</taxon>
        <taxon>Oryza</taxon>
        <taxon>Oryza sativa</taxon>
    </lineage>
</organism>
<evidence type="ECO:0000256" key="11">
    <source>
        <dbReference type="ARBA" id="ARBA00022918"/>
    </source>
</evidence>
<dbReference type="InterPro" id="IPR056924">
    <property type="entry name" value="SH3_Tf2-1"/>
</dbReference>
<dbReference type="EMBL" id="AC074355">
    <property type="protein sequence ID" value="AAM74239.1"/>
    <property type="molecule type" value="Genomic_DNA"/>
</dbReference>
<evidence type="ECO:0000256" key="6">
    <source>
        <dbReference type="ARBA" id="ARBA00022750"/>
    </source>
</evidence>
<protein>
    <submittedName>
        <fullName evidence="17">Retroelement</fullName>
    </submittedName>
</protein>
<dbReference type="GO" id="GO:0003964">
    <property type="term" value="F:RNA-directed DNA polymerase activity"/>
    <property type="evidence" value="ECO:0007669"/>
    <property type="project" value="UniProtKB-KW"/>
</dbReference>
<evidence type="ECO:0000256" key="4">
    <source>
        <dbReference type="ARBA" id="ARBA00022722"/>
    </source>
</evidence>
<keyword evidence="4" id="KW-0540">Nuclease</keyword>
<evidence type="ECO:0000256" key="8">
    <source>
        <dbReference type="ARBA" id="ARBA00022801"/>
    </source>
</evidence>
<dbReference type="SUPFAM" id="SSF50630">
    <property type="entry name" value="Acid proteases"/>
    <property type="match status" value="1"/>
</dbReference>
<accession>Q8LNL7</accession>
<evidence type="ECO:0000256" key="13">
    <source>
        <dbReference type="ARBA" id="ARBA00023125"/>
    </source>
</evidence>
<dbReference type="GO" id="GO:0046872">
    <property type="term" value="F:metal ion binding"/>
    <property type="evidence" value="ECO:0007669"/>
    <property type="project" value="UniProtKB-KW"/>
</dbReference>
<dbReference type="Gene3D" id="3.30.420.10">
    <property type="entry name" value="Ribonuclease H-like superfamily/Ribonuclease H"/>
    <property type="match status" value="1"/>
</dbReference>
<keyword evidence="7" id="KW-0255">Endonuclease</keyword>
<keyword evidence="2" id="KW-0808">Transferase</keyword>
<dbReference type="GO" id="GO:0015074">
    <property type="term" value="P:DNA integration"/>
    <property type="evidence" value="ECO:0007669"/>
    <property type="project" value="UniProtKB-KW"/>
</dbReference>
<name>Q8LNL7_ORYSJ</name>
<dbReference type="GO" id="GO:0004519">
    <property type="term" value="F:endonuclease activity"/>
    <property type="evidence" value="ECO:0007669"/>
    <property type="project" value="UniProtKB-KW"/>
</dbReference>
<dbReference type="Gene3D" id="2.40.70.10">
    <property type="entry name" value="Acid Proteases"/>
    <property type="match status" value="1"/>
</dbReference>
<dbReference type="GO" id="GO:0006310">
    <property type="term" value="P:DNA recombination"/>
    <property type="evidence" value="ECO:0007669"/>
    <property type="project" value="UniProtKB-KW"/>
</dbReference>
<dbReference type="InterPro" id="IPR001969">
    <property type="entry name" value="Aspartic_peptidase_AS"/>
</dbReference>
<reference evidence="18" key="1">
    <citation type="journal article" date="2005" name="Nature">
        <title>The map-based sequence of the rice genome.</title>
        <authorList>
            <consortium name="International rice genome sequencing project (IRGSP)"/>
            <person name="Matsumoto T."/>
            <person name="Wu J."/>
            <person name="Kanamori H."/>
            <person name="Katayose Y."/>
            <person name="Fujisawa M."/>
            <person name="Namiki N."/>
            <person name="Mizuno H."/>
            <person name="Yamamoto K."/>
            <person name="Antonio B.A."/>
            <person name="Baba T."/>
            <person name="Sakata K."/>
            <person name="Nagamura Y."/>
            <person name="Aoki H."/>
            <person name="Arikawa K."/>
            <person name="Arita K."/>
            <person name="Bito T."/>
            <person name="Chiden Y."/>
            <person name="Fujitsuka N."/>
            <person name="Fukunaka R."/>
            <person name="Hamada M."/>
            <person name="Harada C."/>
            <person name="Hayashi A."/>
            <person name="Hijishita S."/>
            <person name="Honda M."/>
            <person name="Hosokawa S."/>
            <person name="Ichikawa Y."/>
            <person name="Idonuma A."/>
            <person name="Iijima M."/>
            <person name="Ikeda M."/>
            <person name="Ikeno M."/>
            <person name="Ito K."/>
            <person name="Ito S."/>
            <person name="Ito T."/>
            <person name="Ito Y."/>
            <person name="Ito Y."/>
            <person name="Iwabuchi A."/>
            <person name="Kamiya K."/>
            <person name="Karasawa W."/>
            <person name="Kurita K."/>
            <person name="Katagiri S."/>
            <person name="Kikuta A."/>
            <person name="Kobayashi H."/>
            <person name="Kobayashi N."/>
            <person name="Machita K."/>
            <person name="Maehara T."/>
            <person name="Masukawa M."/>
            <person name="Mizubayashi T."/>
            <person name="Mukai Y."/>
            <person name="Nagasaki H."/>
            <person name="Nagata Y."/>
            <person name="Naito S."/>
            <person name="Nakashima M."/>
            <person name="Nakama Y."/>
            <person name="Nakamichi Y."/>
            <person name="Nakamura M."/>
            <person name="Meguro A."/>
            <person name="Negishi M."/>
            <person name="Ohta I."/>
            <person name="Ohta T."/>
            <person name="Okamoto M."/>
            <person name="Ono N."/>
            <person name="Saji S."/>
            <person name="Sakaguchi M."/>
            <person name="Sakai K."/>
            <person name="Shibata M."/>
            <person name="Shimokawa T."/>
            <person name="Song J."/>
            <person name="Takazaki Y."/>
            <person name="Terasawa K."/>
            <person name="Tsugane M."/>
            <person name="Tsuji K."/>
            <person name="Ueda S."/>
            <person name="Waki K."/>
            <person name="Yamagata H."/>
            <person name="Yamamoto M."/>
            <person name="Yamamoto S."/>
            <person name="Yamane H."/>
            <person name="Yoshiki S."/>
            <person name="Yoshihara R."/>
            <person name="Yukawa K."/>
            <person name="Zhong H."/>
            <person name="Yano M."/>
            <person name="Yuan Q."/>
            <person name="Ouyang S."/>
            <person name="Liu J."/>
            <person name="Jones K.M."/>
            <person name="Gansberger K."/>
            <person name="Moffat K."/>
            <person name="Hill J."/>
            <person name="Bera J."/>
            <person name="Fadrosh D."/>
            <person name="Jin S."/>
            <person name="Johri S."/>
            <person name="Kim M."/>
            <person name="Overton L."/>
            <person name="Reardon M."/>
            <person name="Tsitrin T."/>
            <person name="Vuong H."/>
            <person name="Weaver B."/>
            <person name="Ciecko A."/>
            <person name="Tallon L."/>
            <person name="Jackson J."/>
            <person name="Pai G."/>
            <person name="Aken S.V."/>
            <person name="Utterback T."/>
            <person name="Reidmuller S."/>
            <person name="Feldblyum T."/>
            <person name="Hsiao J."/>
            <person name="Zismann V."/>
            <person name="Iobst S."/>
            <person name="de Vazeille A.R."/>
            <person name="Buell C.R."/>
            <person name="Ying K."/>
            <person name="Li Y."/>
            <person name="Lu T."/>
            <person name="Huang Y."/>
            <person name="Zhao Q."/>
            <person name="Feng Q."/>
            <person name="Zhang L."/>
            <person name="Zhu J."/>
            <person name="Weng Q."/>
            <person name="Mu J."/>
            <person name="Lu Y."/>
            <person name="Fan D."/>
            <person name="Liu Y."/>
            <person name="Guan J."/>
            <person name="Zhang Y."/>
            <person name="Yu S."/>
            <person name="Liu X."/>
            <person name="Zhang Y."/>
            <person name="Hong G."/>
            <person name="Han B."/>
            <person name="Choisne N."/>
            <person name="Demange N."/>
            <person name="Orjeda G."/>
            <person name="Samain S."/>
            <person name="Cattolico L."/>
            <person name="Pelletier E."/>
            <person name="Couloux A."/>
            <person name="Segurens B."/>
            <person name="Wincker P."/>
            <person name="D'Hont A."/>
            <person name="Scarpelli C."/>
            <person name="Weissenbach J."/>
            <person name="Salanoubat M."/>
            <person name="Quetier F."/>
            <person name="Yu Y."/>
            <person name="Kim H.R."/>
            <person name="Rambo T."/>
            <person name="Currie J."/>
            <person name="Collura K."/>
            <person name="Luo M."/>
            <person name="Yang T."/>
            <person name="Ammiraju J.S.S."/>
            <person name="Engler F."/>
            <person name="Soderlund C."/>
            <person name="Wing R.A."/>
            <person name="Palmer L.E."/>
            <person name="de la Bastide M."/>
            <person name="Spiegel L."/>
            <person name="Nascimento L."/>
            <person name="Zutavern T."/>
            <person name="O'Shaughnessy A."/>
            <person name="Dike S."/>
            <person name="Dedhia N."/>
            <person name="Preston R."/>
            <person name="Balija V."/>
            <person name="McCombie W.R."/>
            <person name="Chow T."/>
            <person name="Chen H."/>
            <person name="Chung M."/>
            <person name="Chen C."/>
            <person name="Shaw J."/>
            <person name="Wu H."/>
            <person name="Hsiao K."/>
            <person name="Chao Y."/>
            <person name="Chu M."/>
            <person name="Cheng C."/>
            <person name="Hour A."/>
            <person name="Lee P."/>
            <person name="Lin S."/>
            <person name="Lin Y."/>
            <person name="Liou J."/>
            <person name="Liu S."/>
            <person name="Hsing Y."/>
            <person name="Raghuvanshi S."/>
            <person name="Mohanty A."/>
            <person name="Bharti A.K."/>
            <person name="Gaur A."/>
            <person name="Gupta V."/>
            <person name="Kumar D."/>
            <person name="Ravi V."/>
            <person name="Vij S."/>
            <person name="Kapur A."/>
            <person name="Khurana P."/>
            <person name="Khurana P."/>
            <person name="Khurana J.P."/>
            <person name="Tyagi A.K."/>
            <person name="Gaikwad K."/>
            <person name="Singh A."/>
            <person name="Dalal V."/>
            <person name="Srivastava S."/>
            <person name="Dixit A."/>
            <person name="Pal A.K."/>
            <person name="Ghazi I.A."/>
            <person name="Yadav M."/>
            <person name="Pandit A."/>
            <person name="Bhargava A."/>
            <person name="Sureshbabu K."/>
            <person name="Batra K."/>
            <person name="Sharma T.R."/>
            <person name="Mohapatra T."/>
            <person name="Singh N.K."/>
            <person name="Messing J."/>
            <person name="Nelson A.B."/>
            <person name="Fuks G."/>
            <person name="Kavchok S."/>
            <person name="Keizer G."/>
            <person name="Linton E."/>
            <person name="Llaca V."/>
            <person name="Song R."/>
            <person name="Tanyolac B."/>
            <person name="Young S."/>
            <person name="Ho-Il K."/>
            <person name="Hahn J.H."/>
            <person name="Sangsakoo G."/>
            <person name="Vanavichit A."/>
            <person name="de Mattos Luiz.A.T."/>
            <person name="Zimmer P.D."/>
            <person name="Malone G."/>
            <person name="Dellagostin O."/>
            <person name="de Oliveira A.C."/>
            <person name="Bevan M."/>
            <person name="Bancroft I."/>
            <person name="Minx P."/>
            <person name="Cordum H."/>
            <person name="Wilson R."/>
            <person name="Cheng Z."/>
            <person name="Jin W."/>
            <person name="Jiang J."/>
            <person name="Leong S.A."/>
            <person name="Iwama H."/>
            <person name="Gojobori T."/>
            <person name="Itoh T."/>
            <person name="Niimura Y."/>
            <person name="Fujii Y."/>
            <person name="Habara T."/>
            <person name="Sakai H."/>
            <person name="Sato Y."/>
            <person name="Wilson G."/>
            <person name="Kumar K."/>
            <person name="McCouch S."/>
            <person name="Juretic N."/>
            <person name="Hoen D."/>
            <person name="Wright S."/>
            <person name="Bruskiewich R."/>
            <person name="Bureau T."/>
            <person name="Miyao A."/>
            <person name="Hirochika H."/>
            <person name="Nishikawa T."/>
            <person name="Kadowaki K."/>
            <person name="Sugiura M."/>
            <person name="Burr B."/>
            <person name="Sasaki T."/>
        </authorList>
    </citation>
    <scope>NUCLEOTIDE SEQUENCE [LARGE SCALE GENOMIC DNA]</scope>
    <source>
        <strain evidence="18">cv. Nipponbare</strain>
    </source>
</reference>
<dbReference type="Pfam" id="PF03732">
    <property type="entry name" value="Retrotrans_gag"/>
    <property type="match status" value="1"/>
</dbReference>
<evidence type="ECO:0000259" key="16">
    <source>
        <dbReference type="PROSITE" id="PS50994"/>
    </source>
</evidence>
<dbReference type="Pfam" id="PF17921">
    <property type="entry name" value="Integrase_H2C2"/>
    <property type="match status" value="1"/>
</dbReference>
<evidence type="ECO:0000256" key="14">
    <source>
        <dbReference type="ARBA" id="ARBA00023172"/>
    </source>
</evidence>
<dbReference type="Pfam" id="PF08284">
    <property type="entry name" value="RVP_2"/>
    <property type="match status" value="1"/>
</dbReference>
<dbReference type="GO" id="GO:0006508">
    <property type="term" value="P:proteolysis"/>
    <property type="evidence" value="ECO:0007669"/>
    <property type="project" value="UniProtKB-KW"/>
</dbReference>
<dbReference type="CDD" id="cd00303">
    <property type="entry name" value="retropepsin_like"/>
    <property type="match status" value="1"/>
</dbReference>
<reference evidence="18" key="2">
    <citation type="journal article" date="2008" name="Nucleic Acids Res.">
        <title>The rice annotation project database (RAP-DB): 2008 update.</title>
        <authorList>
            <consortium name="The rice annotation project (RAP)"/>
        </authorList>
    </citation>
    <scope>GENOME REANNOTATION</scope>
    <source>
        <strain evidence="18">cv. Nipponbare</strain>
    </source>
</reference>
<keyword evidence="10" id="KW-0229">DNA integration</keyword>
<keyword evidence="11" id="KW-0695">RNA-directed DNA polymerase</keyword>
<dbReference type="GO" id="GO:0004190">
    <property type="term" value="F:aspartic-type endopeptidase activity"/>
    <property type="evidence" value="ECO:0007669"/>
    <property type="project" value="UniProtKB-KW"/>
</dbReference>
<dbReference type="GO" id="GO:0003887">
    <property type="term" value="F:DNA-directed DNA polymerase activity"/>
    <property type="evidence" value="ECO:0007669"/>
    <property type="project" value="UniProtKB-KW"/>
</dbReference>
<evidence type="ECO:0000313" key="17">
    <source>
        <dbReference type="EMBL" id="AAM74239.1"/>
    </source>
</evidence>
<keyword evidence="6" id="KW-0064">Aspartyl protease</keyword>
<evidence type="ECO:0000313" key="18">
    <source>
        <dbReference type="Proteomes" id="UP000000763"/>
    </source>
</evidence>
<evidence type="ECO:0000256" key="2">
    <source>
        <dbReference type="ARBA" id="ARBA00022679"/>
    </source>
</evidence>
<keyword evidence="14" id="KW-0233">DNA recombination</keyword>
<evidence type="ECO:0000256" key="10">
    <source>
        <dbReference type="ARBA" id="ARBA00022908"/>
    </source>
</evidence>
<dbReference type="InterPro" id="IPR005162">
    <property type="entry name" value="Retrotrans_gag_dom"/>
</dbReference>
<dbReference type="InterPro" id="IPR041588">
    <property type="entry name" value="Integrase_H2C2"/>
</dbReference>
<evidence type="ECO:0000256" key="15">
    <source>
        <dbReference type="SAM" id="MobiDB-lite"/>
    </source>
</evidence>
<gene>
    <name evidence="17" type="primary">OSJNBa0071I20.1</name>
</gene>
<dbReference type="InterPro" id="IPR036397">
    <property type="entry name" value="RNaseH_sf"/>
</dbReference>
<keyword evidence="12" id="KW-0239">DNA-directed DNA polymerase</keyword>
<evidence type="ECO:0000256" key="1">
    <source>
        <dbReference type="ARBA" id="ARBA00022670"/>
    </source>
</evidence>
<dbReference type="PROSITE" id="PS00141">
    <property type="entry name" value="ASP_PROTEASE"/>
    <property type="match status" value="1"/>
</dbReference>
<evidence type="ECO:0000256" key="9">
    <source>
        <dbReference type="ARBA" id="ARBA00022842"/>
    </source>
</evidence>
<dbReference type="GO" id="GO:0003677">
    <property type="term" value="F:DNA binding"/>
    <property type="evidence" value="ECO:0007669"/>
    <property type="project" value="UniProtKB-KW"/>
</dbReference>
<dbReference type="InterPro" id="IPR001584">
    <property type="entry name" value="Integrase_cat-core"/>
</dbReference>
<evidence type="ECO:0000256" key="5">
    <source>
        <dbReference type="ARBA" id="ARBA00022723"/>
    </source>
</evidence>
<feature type="non-terminal residue" evidence="17">
    <location>
        <position position="1065"/>
    </location>
</feature>
<dbReference type="PANTHER" id="PTHR37984">
    <property type="entry name" value="PROTEIN CBG26694"/>
    <property type="match status" value="1"/>
</dbReference>
<keyword evidence="9" id="KW-0460">Magnesium</keyword>
<evidence type="ECO:0000256" key="3">
    <source>
        <dbReference type="ARBA" id="ARBA00022695"/>
    </source>
</evidence>